<dbReference type="AlphaFoldDB" id="A0A0B2VR46"/>
<protein>
    <recommendedName>
        <fullName evidence="4">Secreted protein</fullName>
    </recommendedName>
</protein>
<feature type="chain" id="PRO_5002078533" description="Secreted protein" evidence="1">
    <location>
        <begin position="22"/>
        <end position="136"/>
    </location>
</feature>
<organism evidence="2 3">
    <name type="scientific">Toxocara canis</name>
    <name type="common">Canine roundworm</name>
    <dbReference type="NCBI Taxonomy" id="6265"/>
    <lineage>
        <taxon>Eukaryota</taxon>
        <taxon>Metazoa</taxon>
        <taxon>Ecdysozoa</taxon>
        <taxon>Nematoda</taxon>
        <taxon>Chromadorea</taxon>
        <taxon>Rhabditida</taxon>
        <taxon>Spirurina</taxon>
        <taxon>Ascaridomorpha</taxon>
        <taxon>Ascaridoidea</taxon>
        <taxon>Toxocaridae</taxon>
        <taxon>Toxocara</taxon>
    </lineage>
</organism>
<sequence>MASHGLPCIPVLGLLCMPALGLPCNSRLSTKTRSLIIMSLPALVCLYGHRLISTRLLLISSLPALVCLSTLVCHIHQPSWQVLRHQHSWTQSDGHPVHNSGISGRTLRKRTVVFSSGFIEMAFDYRTMRGKLSEIG</sequence>
<evidence type="ECO:0000313" key="3">
    <source>
        <dbReference type="Proteomes" id="UP000031036"/>
    </source>
</evidence>
<dbReference type="EMBL" id="JPKZ01001181">
    <property type="protein sequence ID" value="KHN83515.1"/>
    <property type="molecule type" value="Genomic_DNA"/>
</dbReference>
<accession>A0A0B2VR46</accession>
<keyword evidence="3" id="KW-1185">Reference proteome</keyword>
<evidence type="ECO:0000256" key="1">
    <source>
        <dbReference type="SAM" id="SignalP"/>
    </source>
</evidence>
<evidence type="ECO:0008006" key="4">
    <source>
        <dbReference type="Google" id="ProtNLM"/>
    </source>
</evidence>
<keyword evidence="1" id="KW-0732">Signal</keyword>
<evidence type="ECO:0000313" key="2">
    <source>
        <dbReference type="EMBL" id="KHN83515.1"/>
    </source>
</evidence>
<gene>
    <name evidence="2" type="ORF">Tcan_15713</name>
</gene>
<name>A0A0B2VR46_TOXCA</name>
<feature type="signal peptide" evidence="1">
    <location>
        <begin position="1"/>
        <end position="21"/>
    </location>
</feature>
<proteinExistence type="predicted"/>
<dbReference type="Proteomes" id="UP000031036">
    <property type="component" value="Unassembled WGS sequence"/>
</dbReference>
<comment type="caution">
    <text evidence="2">The sequence shown here is derived from an EMBL/GenBank/DDBJ whole genome shotgun (WGS) entry which is preliminary data.</text>
</comment>
<reference evidence="2 3" key="1">
    <citation type="submission" date="2014-11" db="EMBL/GenBank/DDBJ databases">
        <title>Genetic blueprint of the zoonotic pathogen Toxocara canis.</title>
        <authorList>
            <person name="Zhu X.-Q."/>
            <person name="Korhonen P.K."/>
            <person name="Cai H."/>
            <person name="Young N.D."/>
            <person name="Nejsum P."/>
            <person name="von Samson-Himmelstjerna G."/>
            <person name="Boag P.R."/>
            <person name="Tan P."/>
            <person name="Li Q."/>
            <person name="Min J."/>
            <person name="Yang Y."/>
            <person name="Wang X."/>
            <person name="Fang X."/>
            <person name="Hall R.S."/>
            <person name="Hofmann A."/>
            <person name="Sternberg P.W."/>
            <person name="Jex A.R."/>
            <person name="Gasser R.B."/>
        </authorList>
    </citation>
    <scope>NUCLEOTIDE SEQUENCE [LARGE SCALE GENOMIC DNA]</scope>
    <source>
        <strain evidence="2">PN_DK_2014</strain>
    </source>
</reference>